<feature type="domain" description="VTT" evidence="7">
    <location>
        <begin position="93"/>
        <end position="205"/>
    </location>
</feature>
<dbReference type="EMBL" id="VSSQ01000068">
    <property type="protein sequence ID" value="MPL72742.1"/>
    <property type="molecule type" value="Genomic_DNA"/>
</dbReference>
<comment type="caution">
    <text evidence="8">The sequence shown here is derived from an EMBL/GenBank/DDBJ whole genome shotgun (WGS) entry which is preliminary data.</text>
</comment>
<keyword evidence="4 6" id="KW-1133">Transmembrane helix</keyword>
<dbReference type="GO" id="GO:0005886">
    <property type="term" value="C:plasma membrane"/>
    <property type="evidence" value="ECO:0007669"/>
    <property type="project" value="UniProtKB-SubCell"/>
</dbReference>
<name>A0A644U2X0_9ZZZZ</name>
<evidence type="ECO:0000256" key="1">
    <source>
        <dbReference type="ARBA" id="ARBA00004651"/>
    </source>
</evidence>
<keyword evidence="5 6" id="KW-0472">Membrane</keyword>
<feature type="transmembrane region" description="Helical" evidence="6">
    <location>
        <begin position="221"/>
        <end position="238"/>
    </location>
</feature>
<evidence type="ECO:0000256" key="5">
    <source>
        <dbReference type="ARBA" id="ARBA00023136"/>
    </source>
</evidence>
<evidence type="ECO:0000256" key="2">
    <source>
        <dbReference type="ARBA" id="ARBA00022475"/>
    </source>
</evidence>
<dbReference type="Pfam" id="PF09335">
    <property type="entry name" value="VTT_dom"/>
    <property type="match status" value="1"/>
</dbReference>
<dbReference type="PANTHER" id="PTHR42709">
    <property type="entry name" value="ALKALINE PHOSPHATASE LIKE PROTEIN"/>
    <property type="match status" value="1"/>
</dbReference>
<proteinExistence type="predicted"/>
<dbReference type="AlphaFoldDB" id="A0A644U2X0"/>
<protein>
    <recommendedName>
        <fullName evidence="7">VTT domain-containing protein</fullName>
    </recommendedName>
</protein>
<dbReference type="InterPro" id="IPR032816">
    <property type="entry name" value="VTT_dom"/>
</dbReference>
<reference evidence="8" key="1">
    <citation type="submission" date="2019-08" db="EMBL/GenBank/DDBJ databases">
        <authorList>
            <person name="Kucharzyk K."/>
            <person name="Murdoch R.W."/>
            <person name="Higgins S."/>
            <person name="Loffler F."/>
        </authorList>
    </citation>
    <scope>NUCLEOTIDE SEQUENCE</scope>
</reference>
<keyword evidence="3 6" id="KW-0812">Transmembrane</keyword>
<evidence type="ECO:0000256" key="4">
    <source>
        <dbReference type="ARBA" id="ARBA00022989"/>
    </source>
</evidence>
<sequence>MKKIKFILLFIFVFGLITNSFSSNNSESSTAIPTQNENKPSKIEQVSSWYMDNMNYGTITLLMTIESSFIPFPSEVVVPPAAYKASKEGSDLNIFLVIIFATIGAIIGALINYYLALWLGRPIVHKFAESKFGKLCLLSSEKITKAENYFVKHGRSSTFVGRLVPGIRQLISIPAGLAKMPLLPFVIFTTLGATIWNTVLAVLGYLAHGQADLINKYSSELSYILLGLGVLFIIYLVYSNFIKKKKASNQTLNNED</sequence>
<feature type="transmembrane region" description="Helical" evidence="6">
    <location>
        <begin position="94"/>
        <end position="116"/>
    </location>
</feature>
<organism evidence="8">
    <name type="scientific">bioreactor metagenome</name>
    <dbReference type="NCBI Taxonomy" id="1076179"/>
    <lineage>
        <taxon>unclassified sequences</taxon>
        <taxon>metagenomes</taxon>
        <taxon>ecological metagenomes</taxon>
    </lineage>
</organism>
<dbReference type="InterPro" id="IPR051311">
    <property type="entry name" value="DedA_domain"/>
</dbReference>
<gene>
    <name evidence="8" type="ORF">SDC9_18532</name>
</gene>
<evidence type="ECO:0000313" key="8">
    <source>
        <dbReference type="EMBL" id="MPL72742.1"/>
    </source>
</evidence>
<dbReference type="PANTHER" id="PTHR42709:SF6">
    <property type="entry name" value="UNDECAPRENYL PHOSPHATE TRANSPORTER A"/>
    <property type="match status" value="1"/>
</dbReference>
<accession>A0A644U2X0</accession>
<evidence type="ECO:0000256" key="6">
    <source>
        <dbReference type="SAM" id="Phobius"/>
    </source>
</evidence>
<keyword evidence="2" id="KW-1003">Cell membrane</keyword>
<feature type="transmembrane region" description="Helical" evidence="6">
    <location>
        <begin position="182"/>
        <end position="206"/>
    </location>
</feature>
<comment type="subcellular location">
    <subcellularLocation>
        <location evidence="1">Cell membrane</location>
        <topology evidence="1">Multi-pass membrane protein</topology>
    </subcellularLocation>
</comment>
<evidence type="ECO:0000259" key="7">
    <source>
        <dbReference type="Pfam" id="PF09335"/>
    </source>
</evidence>
<evidence type="ECO:0000256" key="3">
    <source>
        <dbReference type="ARBA" id="ARBA00022692"/>
    </source>
</evidence>